<dbReference type="OMA" id="IKRTYAV"/>
<name>A0A0N4YFK9_NIPBR</name>
<accession>A0A0N4YFK9</accession>
<dbReference type="EMBL" id="UYSL01021786">
    <property type="protein sequence ID" value="VDL79144.1"/>
    <property type="molecule type" value="Genomic_DNA"/>
</dbReference>
<feature type="compositionally biased region" description="Acidic residues" evidence="1">
    <location>
        <begin position="107"/>
        <end position="119"/>
    </location>
</feature>
<reference evidence="2 3" key="2">
    <citation type="submission" date="2018-11" db="EMBL/GenBank/DDBJ databases">
        <authorList>
            <consortium name="Pathogen Informatics"/>
        </authorList>
    </citation>
    <scope>NUCLEOTIDE SEQUENCE [LARGE SCALE GENOMIC DNA]</scope>
</reference>
<evidence type="ECO:0000256" key="1">
    <source>
        <dbReference type="SAM" id="MobiDB-lite"/>
    </source>
</evidence>
<proteinExistence type="predicted"/>
<keyword evidence="3" id="KW-1185">Reference proteome</keyword>
<gene>
    <name evidence="2" type="ORF">NBR_LOCUS15550</name>
</gene>
<evidence type="ECO:0000313" key="3">
    <source>
        <dbReference type="Proteomes" id="UP000271162"/>
    </source>
</evidence>
<dbReference type="Proteomes" id="UP000271162">
    <property type="component" value="Unassembled WGS sequence"/>
</dbReference>
<protein>
    <submittedName>
        <fullName evidence="4">BAG domain-containing protein</fullName>
    </submittedName>
</protein>
<evidence type="ECO:0000313" key="2">
    <source>
        <dbReference type="EMBL" id="VDL79144.1"/>
    </source>
</evidence>
<feature type="region of interest" description="Disordered" evidence="1">
    <location>
        <begin position="93"/>
        <end position="119"/>
    </location>
</feature>
<organism evidence="4">
    <name type="scientific">Nippostrongylus brasiliensis</name>
    <name type="common">Rat hookworm</name>
    <dbReference type="NCBI Taxonomy" id="27835"/>
    <lineage>
        <taxon>Eukaryota</taxon>
        <taxon>Metazoa</taxon>
        <taxon>Ecdysozoa</taxon>
        <taxon>Nematoda</taxon>
        <taxon>Chromadorea</taxon>
        <taxon>Rhabditida</taxon>
        <taxon>Rhabditina</taxon>
        <taxon>Rhabditomorpha</taxon>
        <taxon>Strongyloidea</taxon>
        <taxon>Heligmosomidae</taxon>
        <taxon>Nippostrongylus</taxon>
    </lineage>
</organism>
<sequence length="119" mass="13624">MHLAQFRQEKRQEVIDEIKRTYAILEAKVTSLGKVDTHEALLELKQALAHLQLAVEAVHGPETASPVAQLEIMRIKAKRKLSEVPLCQRGKLKKMKRMSKENQMITNDDDDKEPEDADH</sequence>
<dbReference type="AlphaFoldDB" id="A0A0N4YFK9"/>
<reference evidence="4" key="1">
    <citation type="submission" date="2017-02" db="UniProtKB">
        <authorList>
            <consortium name="WormBaseParasite"/>
        </authorList>
    </citation>
    <scope>IDENTIFICATION</scope>
</reference>
<evidence type="ECO:0000313" key="4">
    <source>
        <dbReference type="WBParaSite" id="NBR_0001554901-mRNA-1"/>
    </source>
</evidence>
<dbReference type="WBParaSite" id="NBR_0001554901-mRNA-1">
    <property type="protein sequence ID" value="NBR_0001554901-mRNA-1"/>
    <property type="gene ID" value="NBR_0001554901"/>
</dbReference>